<keyword evidence="3" id="KW-1185">Reference proteome</keyword>
<gene>
    <name evidence="2" type="ORF">SAMN04488063_0817</name>
</gene>
<name>A0A1I2MLU9_9EURY</name>
<evidence type="ECO:0000313" key="2">
    <source>
        <dbReference type="EMBL" id="SFF92515.1"/>
    </source>
</evidence>
<feature type="transmembrane region" description="Helical" evidence="1">
    <location>
        <begin position="9"/>
        <end position="29"/>
    </location>
</feature>
<sequence>MLDVPLDSLYAWFGLSLASVALVGAVAGLPTTPPPNAADAATTVDRVAAAEYDATAEHPLDASAVRIESRRISLRNDAGTAHATFGFGPVTPVPASDSPLRAVLHGTPPEDAFDSPRAFQQAVVDARAESDDAAWREVDRTLVVRRTSWEGVDVVLVDA</sequence>
<dbReference type="InterPro" id="IPR055707">
    <property type="entry name" value="DUF7283"/>
</dbReference>
<keyword evidence="1" id="KW-0472">Membrane</keyword>
<proteinExistence type="predicted"/>
<evidence type="ECO:0000313" key="3">
    <source>
        <dbReference type="Proteomes" id="UP000198876"/>
    </source>
</evidence>
<dbReference type="Pfam" id="PF23954">
    <property type="entry name" value="DUF7283"/>
    <property type="match status" value="1"/>
</dbReference>
<keyword evidence="1" id="KW-0812">Transmembrane</keyword>
<dbReference type="OrthoDB" id="157493at2157"/>
<protein>
    <submittedName>
        <fullName evidence="2">Uncharacterized protein</fullName>
    </submittedName>
</protein>
<organism evidence="2 3">
    <name type="scientific">Halopelagius inordinatus</name>
    <dbReference type="NCBI Taxonomy" id="553467"/>
    <lineage>
        <taxon>Archaea</taxon>
        <taxon>Methanobacteriati</taxon>
        <taxon>Methanobacteriota</taxon>
        <taxon>Stenosarchaea group</taxon>
        <taxon>Halobacteria</taxon>
        <taxon>Halobacteriales</taxon>
        <taxon>Haloferacaceae</taxon>
    </lineage>
</organism>
<dbReference type="EMBL" id="FOOQ01000001">
    <property type="protein sequence ID" value="SFF92515.1"/>
    <property type="molecule type" value="Genomic_DNA"/>
</dbReference>
<evidence type="ECO:0000256" key="1">
    <source>
        <dbReference type="SAM" id="Phobius"/>
    </source>
</evidence>
<accession>A0A1I2MLU9</accession>
<reference evidence="3" key="1">
    <citation type="submission" date="2016-10" db="EMBL/GenBank/DDBJ databases">
        <authorList>
            <person name="Varghese N."/>
            <person name="Submissions S."/>
        </authorList>
    </citation>
    <scope>NUCLEOTIDE SEQUENCE [LARGE SCALE GENOMIC DNA]</scope>
    <source>
        <strain evidence="3">CGMCC 1.7739</strain>
    </source>
</reference>
<dbReference type="AlphaFoldDB" id="A0A1I2MLU9"/>
<keyword evidence="1" id="KW-1133">Transmembrane helix</keyword>
<dbReference type="RefSeq" id="WP_092888744.1">
    <property type="nucleotide sequence ID" value="NZ_FOOQ01000001.1"/>
</dbReference>
<dbReference type="STRING" id="553467.SAMN04488063_0817"/>
<dbReference type="Proteomes" id="UP000198876">
    <property type="component" value="Unassembled WGS sequence"/>
</dbReference>